<dbReference type="InterPro" id="IPR007184">
    <property type="entry name" value="Mannoside_phosphorylase"/>
</dbReference>
<dbReference type="InterPro" id="IPR023296">
    <property type="entry name" value="Glyco_hydro_beta-prop_sf"/>
</dbReference>
<dbReference type="Gene3D" id="2.115.10.20">
    <property type="entry name" value="Glycosyl hydrolase domain, family 43"/>
    <property type="match status" value="1"/>
</dbReference>
<dbReference type="Proteomes" id="UP000653730">
    <property type="component" value="Unassembled WGS sequence"/>
</dbReference>
<dbReference type="RefSeq" id="WP_187964915.1">
    <property type="nucleotide sequence ID" value="NZ_JACVDC010000015.1"/>
</dbReference>
<name>A0A926JQZ9_9FLAO</name>
<organism evidence="4 5">
    <name type="scientific">Sinomicrobium weinanense</name>
    <dbReference type="NCBI Taxonomy" id="2842200"/>
    <lineage>
        <taxon>Bacteria</taxon>
        <taxon>Pseudomonadati</taxon>
        <taxon>Bacteroidota</taxon>
        <taxon>Flavobacteriia</taxon>
        <taxon>Flavobacteriales</taxon>
        <taxon>Flavobacteriaceae</taxon>
        <taxon>Sinomicrobium</taxon>
    </lineage>
</organism>
<keyword evidence="5" id="KW-1185">Reference proteome</keyword>
<evidence type="ECO:0000256" key="2">
    <source>
        <dbReference type="ARBA" id="ARBA00022679"/>
    </source>
</evidence>
<gene>
    <name evidence="4" type="ORF">IBL28_07305</name>
</gene>
<evidence type="ECO:0000313" key="5">
    <source>
        <dbReference type="Proteomes" id="UP000653730"/>
    </source>
</evidence>
<comment type="caution">
    <text evidence="4">The sequence shown here is derived from an EMBL/GenBank/DDBJ whole genome shotgun (WGS) entry which is preliminary data.</text>
</comment>
<sequence>MTLVTKHGVLLEKTDNSFENEGVFNPAIVKEGNTVHMFYRAVRKGNFSSLGYCKLHGPLNIVERSPAPVFFPEKSYEFQGTEDPRITKIDDTYYLAYTAYDGINVFGAYATSRDLRHFERKGIITPRFTLEECSALMKKNVRKINITHMMFYNFFTRYNLSNLVKGTIHVWDKNIVFFPKRINGKLTVLHRLYPSIQLLYFEDPSELTSEFWARYISNLKKHIILYPRYKHENGHIGAGCPPVETEEGWLVIYHSAQFVREGYIYHACAVLLDLENPKKVIGRLRSPLFSPTLPWEKKGTVDNVVFPTGTARFGDELYIYYGAADCRVAAASVDINSLLQKLKSK</sequence>
<dbReference type="CDD" id="cd18614">
    <property type="entry name" value="GH130"/>
    <property type="match status" value="1"/>
</dbReference>
<dbReference type="PIRSF" id="PIRSF016202">
    <property type="entry name" value="PH1107"/>
    <property type="match status" value="1"/>
</dbReference>
<comment type="similarity">
    <text evidence="3">Belongs to the glycosyl hydrolase 130 family.</text>
</comment>
<proteinExistence type="inferred from homology"/>
<evidence type="ECO:0000313" key="4">
    <source>
        <dbReference type="EMBL" id="MBC9795766.1"/>
    </source>
</evidence>
<dbReference type="Pfam" id="PF04041">
    <property type="entry name" value="Glyco_hydro_130"/>
    <property type="match status" value="2"/>
</dbReference>
<dbReference type="AlphaFoldDB" id="A0A926JQZ9"/>
<evidence type="ECO:0000256" key="3">
    <source>
        <dbReference type="ARBA" id="ARBA00024356"/>
    </source>
</evidence>
<keyword evidence="1" id="KW-0328">Glycosyltransferase</keyword>
<keyword evidence="2" id="KW-0808">Transferase</keyword>
<protein>
    <submittedName>
        <fullName evidence="4">Pesticidal protein Cry7Aa</fullName>
    </submittedName>
</protein>
<dbReference type="PANTHER" id="PTHR34106:SF5">
    <property type="entry name" value="GLYCOSIDASE"/>
    <property type="match status" value="1"/>
</dbReference>
<dbReference type="SUPFAM" id="SSF75005">
    <property type="entry name" value="Arabinanase/levansucrase/invertase"/>
    <property type="match status" value="1"/>
</dbReference>
<accession>A0A926JQZ9</accession>
<dbReference type="GO" id="GO:0016757">
    <property type="term" value="F:glycosyltransferase activity"/>
    <property type="evidence" value="ECO:0007669"/>
    <property type="project" value="UniProtKB-KW"/>
</dbReference>
<evidence type="ECO:0000256" key="1">
    <source>
        <dbReference type="ARBA" id="ARBA00022676"/>
    </source>
</evidence>
<dbReference type="PANTHER" id="PTHR34106">
    <property type="entry name" value="GLYCOSIDASE"/>
    <property type="match status" value="1"/>
</dbReference>
<reference evidence="4 5" key="1">
    <citation type="submission" date="2020-09" db="EMBL/GenBank/DDBJ databases">
        <title>Sinomicrobium weinanense sp. nov., a halophilic bacteria isolated from saline-alkali soil.</title>
        <authorList>
            <person name="Wu P."/>
            <person name="Ren H."/>
            <person name="Mei Y."/>
            <person name="Liang Y."/>
            <person name="Chen Z."/>
        </authorList>
    </citation>
    <scope>NUCLEOTIDE SEQUENCE [LARGE SCALE GENOMIC DNA]</scope>
    <source>
        <strain evidence="4 5">FJxs</strain>
    </source>
</reference>
<dbReference type="EMBL" id="JACVDC010000015">
    <property type="protein sequence ID" value="MBC9795766.1"/>
    <property type="molecule type" value="Genomic_DNA"/>
</dbReference>